<keyword evidence="1" id="KW-0472">Membrane</keyword>
<organism evidence="2 3">
    <name type="scientific">Candidatus Criblamydia sequanensis CRIB-18</name>
    <dbReference type="NCBI Taxonomy" id="1437425"/>
    <lineage>
        <taxon>Bacteria</taxon>
        <taxon>Pseudomonadati</taxon>
        <taxon>Chlamydiota</taxon>
        <taxon>Chlamydiia</taxon>
        <taxon>Parachlamydiales</taxon>
        <taxon>Candidatus Criblamydiaceae</taxon>
        <taxon>Candidatus Criblamydia</taxon>
    </lineage>
</organism>
<dbReference type="eggNOG" id="COG1320">
    <property type="taxonomic scope" value="Bacteria"/>
</dbReference>
<dbReference type="Proteomes" id="UP000031552">
    <property type="component" value="Unassembled WGS sequence"/>
</dbReference>
<reference evidence="2" key="1">
    <citation type="submission" date="2013-12" db="EMBL/GenBank/DDBJ databases">
        <authorList>
            <person name="Linke B."/>
        </authorList>
    </citation>
    <scope>NUCLEOTIDE SEQUENCE [LARGE SCALE GENOMIC DNA]</scope>
    <source>
        <strain evidence="2">CRIB-18</strain>
    </source>
</reference>
<proteinExistence type="predicted"/>
<accession>A0A090CYY2</accession>
<protein>
    <submittedName>
        <fullName evidence="2">Na(+)/H(+) antiporter subunit G</fullName>
    </submittedName>
</protein>
<dbReference type="STRING" id="1437425.CSEC_1189"/>
<feature type="transmembrane region" description="Helical" evidence="1">
    <location>
        <begin position="6"/>
        <end position="26"/>
    </location>
</feature>
<sequence>MILNELLVAFFLLSGVFFILIANLGILIMPDVICRAHALSKAVTLGFILMLIGLWIHLGTEAVNLKVLLTILFQFITIPLSSHLFIYYVAYKLKKLNKS</sequence>
<dbReference type="AlphaFoldDB" id="A0A090CYY2"/>
<dbReference type="InterPro" id="IPR005133">
    <property type="entry name" value="PhaG_MnhG_YufB"/>
</dbReference>
<dbReference type="Pfam" id="PF03334">
    <property type="entry name" value="PhaG_MnhG_YufB"/>
    <property type="match status" value="1"/>
</dbReference>
<dbReference type="PANTHER" id="PTHR34703">
    <property type="entry name" value="ANTIPORTER SUBUNIT MNHG2-RELATED"/>
    <property type="match status" value="1"/>
</dbReference>
<comment type="caution">
    <text evidence="2">The sequence shown here is derived from an EMBL/GenBank/DDBJ whole genome shotgun (WGS) entry which is preliminary data.</text>
</comment>
<evidence type="ECO:0000313" key="3">
    <source>
        <dbReference type="Proteomes" id="UP000031552"/>
    </source>
</evidence>
<name>A0A090CYY2_9BACT</name>
<keyword evidence="3" id="KW-1185">Reference proteome</keyword>
<dbReference type="EMBL" id="CCEJ010000004">
    <property type="protein sequence ID" value="CDR34012.1"/>
    <property type="molecule type" value="Genomic_DNA"/>
</dbReference>
<dbReference type="PANTHER" id="PTHR34703:SF1">
    <property type="entry name" value="ANTIPORTER SUBUNIT MNHG2-RELATED"/>
    <property type="match status" value="1"/>
</dbReference>
<evidence type="ECO:0000256" key="1">
    <source>
        <dbReference type="SAM" id="Phobius"/>
    </source>
</evidence>
<gene>
    <name evidence="2" type="primary">mrpG</name>
    <name evidence="2" type="ORF">CSEC_1189</name>
</gene>
<dbReference type="GO" id="GO:0015385">
    <property type="term" value="F:sodium:proton antiporter activity"/>
    <property type="evidence" value="ECO:0007669"/>
    <property type="project" value="TreeGrafter"/>
</dbReference>
<feature type="transmembrane region" description="Helical" evidence="1">
    <location>
        <begin position="38"/>
        <end position="56"/>
    </location>
</feature>
<dbReference type="OrthoDB" id="9806575at2"/>
<keyword evidence="1" id="KW-1133">Transmembrane helix</keyword>
<reference evidence="2" key="2">
    <citation type="submission" date="2014-09" db="EMBL/GenBank/DDBJ databases">
        <title>Criblamydia sequanensis harbors a mega-plasmid encoding arsenite resistance.</title>
        <authorList>
            <person name="Bertelli C."/>
            <person name="Goesmann A."/>
            <person name="Greub G."/>
        </authorList>
    </citation>
    <scope>NUCLEOTIDE SEQUENCE [LARGE SCALE GENOMIC DNA]</scope>
    <source>
        <strain evidence="2">CRIB-18</strain>
    </source>
</reference>
<keyword evidence="1" id="KW-0812">Transmembrane</keyword>
<evidence type="ECO:0000313" key="2">
    <source>
        <dbReference type="EMBL" id="CDR34012.1"/>
    </source>
</evidence>
<feature type="transmembrane region" description="Helical" evidence="1">
    <location>
        <begin position="68"/>
        <end position="90"/>
    </location>
</feature>